<gene>
    <name evidence="1" type="ORF">L2E82_49818</name>
</gene>
<dbReference type="EMBL" id="CM042017">
    <property type="protein sequence ID" value="KAI3691459.1"/>
    <property type="molecule type" value="Genomic_DNA"/>
</dbReference>
<name>A0ACB8Z1C3_CICIN</name>
<dbReference type="Proteomes" id="UP001055811">
    <property type="component" value="Linkage Group LG09"/>
</dbReference>
<protein>
    <submittedName>
        <fullName evidence="1">Uncharacterized protein</fullName>
    </submittedName>
</protein>
<organism evidence="1 2">
    <name type="scientific">Cichorium intybus</name>
    <name type="common">Chicory</name>
    <dbReference type="NCBI Taxonomy" id="13427"/>
    <lineage>
        <taxon>Eukaryota</taxon>
        <taxon>Viridiplantae</taxon>
        <taxon>Streptophyta</taxon>
        <taxon>Embryophyta</taxon>
        <taxon>Tracheophyta</taxon>
        <taxon>Spermatophyta</taxon>
        <taxon>Magnoliopsida</taxon>
        <taxon>eudicotyledons</taxon>
        <taxon>Gunneridae</taxon>
        <taxon>Pentapetalae</taxon>
        <taxon>asterids</taxon>
        <taxon>campanulids</taxon>
        <taxon>Asterales</taxon>
        <taxon>Asteraceae</taxon>
        <taxon>Cichorioideae</taxon>
        <taxon>Cichorieae</taxon>
        <taxon>Cichoriinae</taxon>
        <taxon>Cichorium</taxon>
    </lineage>
</organism>
<proteinExistence type="predicted"/>
<reference evidence="1 2" key="2">
    <citation type="journal article" date="2022" name="Mol. Ecol. Resour.">
        <title>The genomes of chicory, endive, great burdock and yacon provide insights into Asteraceae paleo-polyploidization history and plant inulin production.</title>
        <authorList>
            <person name="Fan W."/>
            <person name="Wang S."/>
            <person name="Wang H."/>
            <person name="Wang A."/>
            <person name="Jiang F."/>
            <person name="Liu H."/>
            <person name="Zhao H."/>
            <person name="Xu D."/>
            <person name="Zhang Y."/>
        </authorList>
    </citation>
    <scope>NUCLEOTIDE SEQUENCE [LARGE SCALE GENOMIC DNA]</scope>
    <source>
        <strain evidence="2">cv. Punajuju</strain>
        <tissue evidence="1">Leaves</tissue>
    </source>
</reference>
<evidence type="ECO:0000313" key="1">
    <source>
        <dbReference type="EMBL" id="KAI3691459.1"/>
    </source>
</evidence>
<keyword evidence="2" id="KW-1185">Reference proteome</keyword>
<comment type="caution">
    <text evidence="1">The sequence shown here is derived from an EMBL/GenBank/DDBJ whole genome shotgun (WGS) entry which is preliminary data.</text>
</comment>
<accession>A0ACB8Z1C3</accession>
<sequence length="121" mass="13671">MDSKGSECFGVNKFLFCNRKEKGRKSKSEVYVRVDPSIMHSPQTIRVNDSSFNAFVKMSSSCSVMICDVQAAAATYSASVVDIDTHVCFFDCQLMSFPSRNWQPPEVFLRSIEHPLRSESE</sequence>
<evidence type="ECO:0000313" key="2">
    <source>
        <dbReference type="Proteomes" id="UP001055811"/>
    </source>
</evidence>
<reference evidence="2" key="1">
    <citation type="journal article" date="2022" name="Mol. Ecol. Resour.">
        <title>The genomes of chicory, endive, great burdock and yacon provide insights into Asteraceae palaeo-polyploidization history and plant inulin production.</title>
        <authorList>
            <person name="Fan W."/>
            <person name="Wang S."/>
            <person name="Wang H."/>
            <person name="Wang A."/>
            <person name="Jiang F."/>
            <person name="Liu H."/>
            <person name="Zhao H."/>
            <person name="Xu D."/>
            <person name="Zhang Y."/>
        </authorList>
    </citation>
    <scope>NUCLEOTIDE SEQUENCE [LARGE SCALE GENOMIC DNA]</scope>
    <source>
        <strain evidence="2">cv. Punajuju</strain>
    </source>
</reference>